<dbReference type="AlphaFoldDB" id="A0AAW9NIC3"/>
<protein>
    <submittedName>
        <fullName evidence="1">Uncharacterized protein</fullName>
    </submittedName>
</protein>
<evidence type="ECO:0000313" key="1">
    <source>
        <dbReference type="EMBL" id="MEC1177165.1"/>
    </source>
</evidence>
<dbReference type="EMBL" id="JARSFG010000003">
    <property type="protein sequence ID" value="MEC1177165.1"/>
    <property type="molecule type" value="Genomic_DNA"/>
</dbReference>
<organism evidence="1 2">
    <name type="scientific">Metasolibacillus meyeri</name>
    <dbReference type="NCBI Taxonomy" id="1071052"/>
    <lineage>
        <taxon>Bacteria</taxon>
        <taxon>Bacillati</taxon>
        <taxon>Bacillota</taxon>
        <taxon>Bacilli</taxon>
        <taxon>Bacillales</taxon>
        <taxon>Caryophanaceae</taxon>
        <taxon>Metasolibacillus</taxon>
    </lineage>
</organism>
<sequence>MKKLILSFFIILLLTILTIFTSKVFFTSNNEAEAIIQQYIEYLNFKKWDEYVELFNYDNEGKEDLLSFLKDSKNQSKKEGIHGIQEIKLVSMKLSNDPEFSSKGDFVYDVLLDMNVRTTSEFYLNGVSRHIFVFNKTSNGLKIETVYFKGLIDDKQNK</sequence>
<accession>A0AAW9NIC3</accession>
<reference evidence="1 2" key="1">
    <citation type="submission" date="2023-03" db="EMBL/GenBank/DDBJ databases">
        <title>Bacillus Genome Sequencing.</title>
        <authorList>
            <person name="Dunlap C."/>
        </authorList>
    </citation>
    <scope>NUCLEOTIDE SEQUENCE [LARGE SCALE GENOMIC DNA]</scope>
    <source>
        <strain evidence="1 2">B-59205</strain>
    </source>
</reference>
<evidence type="ECO:0000313" key="2">
    <source>
        <dbReference type="Proteomes" id="UP001344888"/>
    </source>
</evidence>
<name>A0AAW9NIC3_9BACL</name>
<dbReference type="Proteomes" id="UP001344888">
    <property type="component" value="Unassembled WGS sequence"/>
</dbReference>
<dbReference type="RefSeq" id="WP_326121403.1">
    <property type="nucleotide sequence ID" value="NZ_JARSFG010000003.1"/>
</dbReference>
<proteinExistence type="predicted"/>
<gene>
    <name evidence="1" type="ORF">P9B03_01595</name>
</gene>
<keyword evidence="2" id="KW-1185">Reference proteome</keyword>
<comment type="caution">
    <text evidence="1">The sequence shown here is derived from an EMBL/GenBank/DDBJ whole genome shotgun (WGS) entry which is preliminary data.</text>
</comment>